<proteinExistence type="predicted"/>
<name>A0AAD7RRN6_9TELE</name>
<organism evidence="2 3">
    <name type="scientific">Aldrovandia affinis</name>
    <dbReference type="NCBI Taxonomy" id="143900"/>
    <lineage>
        <taxon>Eukaryota</taxon>
        <taxon>Metazoa</taxon>
        <taxon>Chordata</taxon>
        <taxon>Craniata</taxon>
        <taxon>Vertebrata</taxon>
        <taxon>Euteleostomi</taxon>
        <taxon>Actinopterygii</taxon>
        <taxon>Neopterygii</taxon>
        <taxon>Teleostei</taxon>
        <taxon>Notacanthiformes</taxon>
        <taxon>Halosauridae</taxon>
        <taxon>Aldrovandia</taxon>
    </lineage>
</organism>
<evidence type="ECO:0000313" key="3">
    <source>
        <dbReference type="Proteomes" id="UP001221898"/>
    </source>
</evidence>
<feature type="region of interest" description="Disordered" evidence="1">
    <location>
        <begin position="1"/>
        <end position="85"/>
    </location>
</feature>
<dbReference type="EMBL" id="JAINUG010000186">
    <property type="protein sequence ID" value="KAJ8389124.1"/>
    <property type="molecule type" value="Genomic_DNA"/>
</dbReference>
<reference evidence="2" key="1">
    <citation type="journal article" date="2023" name="Science">
        <title>Genome structures resolve the early diversification of teleost fishes.</title>
        <authorList>
            <person name="Parey E."/>
            <person name="Louis A."/>
            <person name="Montfort J."/>
            <person name="Bouchez O."/>
            <person name="Roques C."/>
            <person name="Iampietro C."/>
            <person name="Lluch J."/>
            <person name="Castinel A."/>
            <person name="Donnadieu C."/>
            <person name="Desvignes T."/>
            <person name="Floi Bucao C."/>
            <person name="Jouanno E."/>
            <person name="Wen M."/>
            <person name="Mejri S."/>
            <person name="Dirks R."/>
            <person name="Jansen H."/>
            <person name="Henkel C."/>
            <person name="Chen W.J."/>
            <person name="Zahm M."/>
            <person name="Cabau C."/>
            <person name="Klopp C."/>
            <person name="Thompson A.W."/>
            <person name="Robinson-Rechavi M."/>
            <person name="Braasch I."/>
            <person name="Lecointre G."/>
            <person name="Bobe J."/>
            <person name="Postlethwait J.H."/>
            <person name="Berthelot C."/>
            <person name="Roest Crollius H."/>
            <person name="Guiguen Y."/>
        </authorList>
    </citation>
    <scope>NUCLEOTIDE SEQUENCE</scope>
    <source>
        <strain evidence="2">NC1722</strain>
    </source>
</reference>
<accession>A0AAD7RRN6</accession>
<protein>
    <submittedName>
        <fullName evidence="2">Uncharacterized protein</fullName>
    </submittedName>
</protein>
<gene>
    <name evidence="2" type="ORF">AAFF_G00123300</name>
</gene>
<evidence type="ECO:0000256" key="1">
    <source>
        <dbReference type="SAM" id="MobiDB-lite"/>
    </source>
</evidence>
<dbReference type="AlphaFoldDB" id="A0AAD7RRN6"/>
<evidence type="ECO:0000313" key="2">
    <source>
        <dbReference type="EMBL" id="KAJ8389124.1"/>
    </source>
</evidence>
<dbReference type="Proteomes" id="UP001221898">
    <property type="component" value="Unassembled WGS sequence"/>
</dbReference>
<keyword evidence="3" id="KW-1185">Reference proteome</keyword>
<feature type="compositionally biased region" description="Polar residues" evidence="1">
    <location>
        <begin position="19"/>
        <end position="29"/>
    </location>
</feature>
<comment type="caution">
    <text evidence="2">The sequence shown here is derived from an EMBL/GenBank/DDBJ whole genome shotgun (WGS) entry which is preliminary data.</text>
</comment>
<sequence length="117" mass="12522">MDDAVSTDAGPEGHFGSDAVTQAVASFSPRTAIRGSMSKRATRGPLSSRSISLTPGREEGGGQTISSSPTTSMPLPGSTQKRPFWSKVDRPMWQQHWPPHRCERACAYGGLAESFVT</sequence>
<feature type="compositionally biased region" description="Polar residues" evidence="1">
    <location>
        <begin position="64"/>
        <end position="81"/>
    </location>
</feature>